<dbReference type="EMBL" id="CP000393">
    <property type="protein sequence ID" value="ABG50607.1"/>
    <property type="molecule type" value="Genomic_DNA"/>
</dbReference>
<proteinExistence type="predicted"/>
<dbReference type="eggNOG" id="COG3415">
    <property type="taxonomic scope" value="Bacteria"/>
</dbReference>
<dbReference type="RefSeq" id="WP_011610986.1">
    <property type="nucleotide sequence ID" value="NC_008312.1"/>
</dbReference>
<protein>
    <submittedName>
        <fullName evidence="1">Putative transposase, orfA</fullName>
    </submittedName>
</protein>
<gene>
    <name evidence="1" type="ordered locus">Tery_1271</name>
</gene>
<dbReference type="HOGENOM" id="CLU_125009_0_0_3"/>
<sequence length="100" mass="11278">MIYCLKTNQVLTRAELAKVLGRHESTITRWLTLYRAGGLKKLLEVKNVPGKTSKISPEILAGLQAKLSETIGFNSLGEIPKWLIEKYQVQLADKTVHKIF</sequence>
<organism evidence="1">
    <name type="scientific">Trichodesmium erythraeum (strain IMS101)</name>
    <dbReference type="NCBI Taxonomy" id="203124"/>
    <lineage>
        <taxon>Bacteria</taxon>
        <taxon>Bacillati</taxon>
        <taxon>Cyanobacteriota</taxon>
        <taxon>Cyanophyceae</taxon>
        <taxon>Oscillatoriophycideae</taxon>
        <taxon>Oscillatoriales</taxon>
        <taxon>Microcoleaceae</taxon>
        <taxon>Trichodesmium</taxon>
    </lineage>
</organism>
<dbReference type="KEGG" id="ter:Tery_1271"/>
<evidence type="ECO:0000313" key="1">
    <source>
        <dbReference type="EMBL" id="ABG50607.1"/>
    </source>
</evidence>
<accession>Q116G7</accession>
<dbReference type="SUPFAM" id="SSF46689">
    <property type="entry name" value="Homeodomain-like"/>
    <property type="match status" value="1"/>
</dbReference>
<dbReference type="Pfam" id="PF13551">
    <property type="entry name" value="HTH_29"/>
    <property type="match status" value="1"/>
</dbReference>
<dbReference type="InterPro" id="IPR009057">
    <property type="entry name" value="Homeodomain-like_sf"/>
</dbReference>
<name>Q116G7_TRIEI</name>
<reference evidence="1" key="1">
    <citation type="submission" date="2006-06" db="EMBL/GenBank/DDBJ databases">
        <title>Complete sequence of Trichodesmium erythraeum IMS101.</title>
        <authorList>
            <consortium name="US DOE Joint Genome Institute"/>
            <person name="Copeland A."/>
            <person name="Lucas S."/>
            <person name="Lapidus A."/>
            <person name="Barry K."/>
            <person name="Detter J.C."/>
            <person name="Glavina del Rio T."/>
            <person name="Hammon N."/>
            <person name="Israni S."/>
            <person name="Dalin E."/>
            <person name="Tice H."/>
            <person name="Pitluck S."/>
            <person name="Kiss H."/>
            <person name="Munk A.C."/>
            <person name="Brettin T."/>
            <person name="Bruce D."/>
            <person name="Han C."/>
            <person name="Tapia R."/>
            <person name="Gilna P."/>
            <person name="Schmutz J."/>
            <person name="Larimer F."/>
            <person name="Land M."/>
            <person name="Hauser L."/>
            <person name="Kyrpides N."/>
            <person name="Kim E."/>
            <person name="Richardson P."/>
        </authorList>
    </citation>
    <scope>NUCLEOTIDE SEQUENCE [LARGE SCALE GENOMIC DNA]</scope>
    <source>
        <strain evidence="1">IMS101</strain>
    </source>
</reference>
<dbReference type="AlphaFoldDB" id="Q116G7"/>
<dbReference type="OrthoDB" id="455352at2"/>